<evidence type="ECO:0000313" key="2">
    <source>
        <dbReference type="EMBL" id="EME83544.1"/>
    </source>
</evidence>
<gene>
    <name evidence="2" type="ORF">MYCFIDRAFT_174970</name>
</gene>
<protein>
    <submittedName>
        <fullName evidence="2">Uncharacterized protein</fullName>
    </submittedName>
</protein>
<dbReference type="VEuPathDB" id="FungiDB:MYCFIDRAFT_174970"/>
<dbReference type="HOGENOM" id="CLU_2777019_0_0_1"/>
<accession>M2ZX26</accession>
<keyword evidence="3" id="KW-1185">Reference proteome</keyword>
<sequence length="69" mass="7432">MTAERKGKKICCSAISEQALEAEAKASETGAERMGSHRRIQEQDFTSNNPGPGIGMLCSPHASARTLER</sequence>
<feature type="compositionally biased region" description="Basic and acidic residues" evidence="1">
    <location>
        <begin position="23"/>
        <end position="42"/>
    </location>
</feature>
<reference evidence="2 3" key="1">
    <citation type="journal article" date="2012" name="PLoS Pathog.">
        <title>Diverse lifestyles and strategies of plant pathogenesis encoded in the genomes of eighteen Dothideomycetes fungi.</title>
        <authorList>
            <person name="Ohm R.A."/>
            <person name="Feau N."/>
            <person name="Henrissat B."/>
            <person name="Schoch C.L."/>
            <person name="Horwitz B.A."/>
            <person name="Barry K.W."/>
            <person name="Condon B.J."/>
            <person name="Copeland A.C."/>
            <person name="Dhillon B."/>
            <person name="Glaser F."/>
            <person name="Hesse C.N."/>
            <person name="Kosti I."/>
            <person name="LaButti K."/>
            <person name="Lindquist E.A."/>
            <person name="Lucas S."/>
            <person name="Salamov A.A."/>
            <person name="Bradshaw R.E."/>
            <person name="Ciuffetti L."/>
            <person name="Hamelin R.C."/>
            <person name="Kema G.H.J."/>
            <person name="Lawrence C."/>
            <person name="Scott J.A."/>
            <person name="Spatafora J.W."/>
            <person name="Turgeon B.G."/>
            <person name="de Wit P.J.G.M."/>
            <person name="Zhong S."/>
            <person name="Goodwin S.B."/>
            <person name="Grigoriev I.V."/>
        </authorList>
    </citation>
    <scope>NUCLEOTIDE SEQUENCE [LARGE SCALE GENOMIC DNA]</scope>
    <source>
        <strain evidence="2 3">CIRAD86</strain>
    </source>
</reference>
<feature type="region of interest" description="Disordered" evidence="1">
    <location>
        <begin position="23"/>
        <end position="69"/>
    </location>
</feature>
<dbReference type="Proteomes" id="UP000016932">
    <property type="component" value="Unassembled WGS sequence"/>
</dbReference>
<organism evidence="2 3">
    <name type="scientific">Pseudocercospora fijiensis (strain CIRAD86)</name>
    <name type="common">Black leaf streak disease fungus</name>
    <name type="synonym">Mycosphaerella fijiensis</name>
    <dbReference type="NCBI Taxonomy" id="383855"/>
    <lineage>
        <taxon>Eukaryota</taxon>
        <taxon>Fungi</taxon>
        <taxon>Dikarya</taxon>
        <taxon>Ascomycota</taxon>
        <taxon>Pezizomycotina</taxon>
        <taxon>Dothideomycetes</taxon>
        <taxon>Dothideomycetidae</taxon>
        <taxon>Mycosphaerellales</taxon>
        <taxon>Mycosphaerellaceae</taxon>
        <taxon>Pseudocercospora</taxon>
    </lineage>
</organism>
<evidence type="ECO:0000256" key="1">
    <source>
        <dbReference type="SAM" id="MobiDB-lite"/>
    </source>
</evidence>
<dbReference type="EMBL" id="KB446558">
    <property type="protein sequence ID" value="EME83544.1"/>
    <property type="molecule type" value="Genomic_DNA"/>
</dbReference>
<name>M2ZX26_PSEFD</name>
<dbReference type="AlphaFoldDB" id="M2ZX26"/>
<evidence type="ECO:0000313" key="3">
    <source>
        <dbReference type="Proteomes" id="UP000016932"/>
    </source>
</evidence>
<proteinExistence type="predicted"/>
<dbReference type="RefSeq" id="XP_007926734.1">
    <property type="nucleotide sequence ID" value="XM_007928543.1"/>
</dbReference>
<dbReference type="KEGG" id="pfj:MYCFIDRAFT_174970"/>
<dbReference type="GeneID" id="19333284"/>